<evidence type="ECO:0000256" key="1">
    <source>
        <dbReference type="ARBA" id="ARBA00022723"/>
    </source>
</evidence>
<dbReference type="OrthoDB" id="9813965at2"/>
<keyword evidence="2" id="KW-0186">Copper</keyword>
<evidence type="ECO:0000259" key="3">
    <source>
        <dbReference type="PROSITE" id="PS50846"/>
    </source>
</evidence>
<evidence type="ECO:0000313" key="4">
    <source>
        <dbReference type="EMBL" id="TMR29064.1"/>
    </source>
</evidence>
<gene>
    <name evidence="4" type="ORF">ETD85_33670</name>
</gene>
<dbReference type="InterPro" id="IPR006122">
    <property type="entry name" value="HMA_Cu_ion-bd"/>
</dbReference>
<dbReference type="Gene3D" id="3.30.70.100">
    <property type="match status" value="1"/>
</dbReference>
<sequence>MITSTYVVQGMNCQHCVNSITETVGELSGVTGVLVDLPTGTMNVTSPSPVDADTIRQAVEEAGFQVA</sequence>
<dbReference type="SUPFAM" id="SSF55008">
    <property type="entry name" value="HMA, heavy metal-associated domain"/>
    <property type="match status" value="1"/>
</dbReference>
<feature type="domain" description="HMA" evidence="3">
    <location>
        <begin position="2"/>
        <end position="67"/>
    </location>
</feature>
<keyword evidence="5" id="KW-1185">Reference proteome</keyword>
<name>A0A5S4G958_9ACTN</name>
<keyword evidence="1" id="KW-0479">Metal-binding</keyword>
<comment type="caution">
    <text evidence="4">The sequence shown here is derived from an EMBL/GenBank/DDBJ whole genome shotgun (WGS) entry which is preliminary data.</text>
</comment>
<dbReference type="PROSITE" id="PS50846">
    <property type="entry name" value="HMA_2"/>
    <property type="match status" value="1"/>
</dbReference>
<dbReference type="NCBIfam" id="TIGR00003">
    <property type="entry name" value="copper ion binding protein"/>
    <property type="match status" value="1"/>
</dbReference>
<dbReference type="InterPro" id="IPR000428">
    <property type="entry name" value="Cu-bd"/>
</dbReference>
<dbReference type="CDD" id="cd00371">
    <property type="entry name" value="HMA"/>
    <property type="match status" value="1"/>
</dbReference>
<dbReference type="InterPro" id="IPR036163">
    <property type="entry name" value="HMA_dom_sf"/>
</dbReference>
<dbReference type="Pfam" id="PF00403">
    <property type="entry name" value="HMA"/>
    <property type="match status" value="1"/>
</dbReference>
<proteinExistence type="predicted"/>
<protein>
    <submittedName>
        <fullName evidence="4">Heavy-metal-associated domain-containing protein</fullName>
    </submittedName>
</protein>
<dbReference type="InterPro" id="IPR006121">
    <property type="entry name" value="HMA_dom"/>
</dbReference>
<dbReference type="AlphaFoldDB" id="A0A5S4G958"/>
<dbReference type="RefSeq" id="WP_138693854.1">
    <property type="nucleotide sequence ID" value="NZ_JBHSAZ010000043.1"/>
</dbReference>
<dbReference type="GO" id="GO:0005507">
    <property type="term" value="F:copper ion binding"/>
    <property type="evidence" value="ECO:0007669"/>
    <property type="project" value="InterPro"/>
</dbReference>
<evidence type="ECO:0000313" key="5">
    <source>
        <dbReference type="Proteomes" id="UP000306628"/>
    </source>
</evidence>
<dbReference type="Proteomes" id="UP000306628">
    <property type="component" value="Unassembled WGS sequence"/>
</dbReference>
<accession>A0A5S4G958</accession>
<dbReference type="FunFam" id="3.30.70.100:FF:000001">
    <property type="entry name" value="ATPase copper transporting beta"/>
    <property type="match status" value="1"/>
</dbReference>
<dbReference type="EMBL" id="VCKX01000128">
    <property type="protein sequence ID" value="TMR29064.1"/>
    <property type="molecule type" value="Genomic_DNA"/>
</dbReference>
<reference evidence="4 5" key="1">
    <citation type="submission" date="2019-05" db="EMBL/GenBank/DDBJ databases">
        <title>Draft genome sequence of Nonomuraea zeae DSM 100528.</title>
        <authorList>
            <person name="Saricaoglu S."/>
            <person name="Isik K."/>
        </authorList>
    </citation>
    <scope>NUCLEOTIDE SEQUENCE [LARGE SCALE GENOMIC DNA]</scope>
    <source>
        <strain evidence="4 5">DSM 100528</strain>
    </source>
</reference>
<evidence type="ECO:0000256" key="2">
    <source>
        <dbReference type="ARBA" id="ARBA00023008"/>
    </source>
</evidence>
<organism evidence="4 5">
    <name type="scientific">Nonomuraea zeae</name>
    <dbReference type="NCBI Taxonomy" id="1642303"/>
    <lineage>
        <taxon>Bacteria</taxon>
        <taxon>Bacillati</taxon>
        <taxon>Actinomycetota</taxon>
        <taxon>Actinomycetes</taxon>
        <taxon>Streptosporangiales</taxon>
        <taxon>Streptosporangiaceae</taxon>
        <taxon>Nonomuraea</taxon>
    </lineage>
</organism>
<dbReference type="InterPro" id="IPR017969">
    <property type="entry name" value="Heavy-metal-associated_CS"/>
</dbReference>
<dbReference type="GO" id="GO:0006825">
    <property type="term" value="P:copper ion transport"/>
    <property type="evidence" value="ECO:0007669"/>
    <property type="project" value="InterPro"/>
</dbReference>
<dbReference type="PROSITE" id="PS01047">
    <property type="entry name" value="HMA_1"/>
    <property type="match status" value="1"/>
</dbReference>
<dbReference type="PRINTS" id="PR00944">
    <property type="entry name" value="CUEXPORT"/>
</dbReference>